<dbReference type="SUPFAM" id="SSF142433">
    <property type="entry name" value="CinA-like"/>
    <property type="match status" value="1"/>
</dbReference>
<dbReference type="Gene3D" id="3.40.980.10">
    <property type="entry name" value="MoaB/Mog-like domain"/>
    <property type="match status" value="1"/>
</dbReference>
<dbReference type="Pfam" id="PF18146">
    <property type="entry name" value="CinA_KH"/>
    <property type="match status" value="1"/>
</dbReference>
<proteinExistence type="inferred from homology"/>
<dbReference type="InterPro" id="IPR001453">
    <property type="entry name" value="MoaB/Mog_dom"/>
</dbReference>
<dbReference type="Proteomes" id="UP000076878">
    <property type="component" value="Unassembled WGS sequence"/>
</dbReference>
<feature type="domain" description="MoaB/Mog" evidence="2">
    <location>
        <begin position="4"/>
        <end position="170"/>
    </location>
</feature>
<dbReference type="EMBL" id="FNYT01000001">
    <property type="protein sequence ID" value="SEI49753.1"/>
    <property type="molecule type" value="Genomic_DNA"/>
</dbReference>
<dbReference type="InterPro" id="IPR008136">
    <property type="entry name" value="CinA_C"/>
</dbReference>
<dbReference type="PANTHER" id="PTHR13939:SF0">
    <property type="entry name" value="NMN AMIDOHYDROLASE-LIKE PROTEIN YFAY"/>
    <property type="match status" value="1"/>
</dbReference>
<dbReference type="Pfam" id="PF00994">
    <property type="entry name" value="MoCF_biosynth"/>
    <property type="match status" value="1"/>
</dbReference>
<sequence>MNAEIISVGTELLMGQIVNSDAAFIAKELTGLGIDSYFQTVVGDNPGKITEVIKIAESRSDLLIFTGGLGPTHDDLTKQTVADHLEEALVMDEAGLARIRRWFERSGRDMTKNNELQALVFKNGIAFANPVGQALGSYIEKNGIGYLLLPGPPRELEQMFLQFVKPFLSGKYEDQQVISSTTLRFFGIGESALTTMLDDLIRNQTNPTIAPYAGKYEVTLRLTANAATEAICRELLEEKKAEILAIVGDYHYGDGAESSLAEVVGNRLLAQKCSISAAESLTGGLFQAELVKVPGISEVFAGGIVSYQEGAKQHVLGVPEHILEAYGMVSPECAVAMAERARELFDTDLGIAFTGVAGPDRLEGKPAGTVWIALSRKNGPTAVQGFLFLRDRLGNREQAVMQGFDMIRRNLQDSGSAE</sequence>
<dbReference type="SUPFAM" id="SSF53218">
    <property type="entry name" value="Molybdenum cofactor biosynthesis proteins"/>
    <property type="match status" value="1"/>
</dbReference>
<evidence type="ECO:0000256" key="1">
    <source>
        <dbReference type="HAMAP-Rule" id="MF_00226"/>
    </source>
</evidence>
<dbReference type="RefSeq" id="WP_068620708.1">
    <property type="nucleotide sequence ID" value="NZ_FJNB01000001.1"/>
</dbReference>
<dbReference type="AlphaFoldDB" id="A0A143Y7B8"/>
<dbReference type="Gene3D" id="3.30.70.2860">
    <property type="match status" value="1"/>
</dbReference>
<reference evidence="3 5" key="1">
    <citation type="submission" date="2016-02" db="EMBL/GenBank/DDBJ databases">
        <authorList>
            <person name="Wen L."/>
            <person name="He K."/>
            <person name="Yang H."/>
        </authorList>
    </citation>
    <scope>NUCLEOTIDE SEQUENCE [LARGE SCALE GENOMIC DNA]</scope>
    <source>
        <strain evidence="3">Trichococcus_R210</strain>
    </source>
</reference>
<evidence type="ECO:0000313" key="6">
    <source>
        <dbReference type="Proteomes" id="UP000199280"/>
    </source>
</evidence>
<evidence type="ECO:0000313" key="5">
    <source>
        <dbReference type="Proteomes" id="UP000076878"/>
    </source>
</evidence>
<keyword evidence="6" id="KW-1185">Reference proteome</keyword>
<dbReference type="InterPro" id="IPR041424">
    <property type="entry name" value="CinA_KH"/>
</dbReference>
<dbReference type="Proteomes" id="UP000199280">
    <property type="component" value="Unassembled WGS sequence"/>
</dbReference>
<dbReference type="InterPro" id="IPR008135">
    <property type="entry name" value="Competence-induced_CinA"/>
</dbReference>
<dbReference type="Pfam" id="PF02464">
    <property type="entry name" value="CinA"/>
    <property type="match status" value="1"/>
</dbReference>
<dbReference type="NCBIfam" id="TIGR00199">
    <property type="entry name" value="PncC_domain"/>
    <property type="match status" value="1"/>
</dbReference>
<evidence type="ECO:0000259" key="2">
    <source>
        <dbReference type="SMART" id="SM00852"/>
    </source>
</evidence>
<evidence type="ECO:0000313" key="4">
    <source>
        <dbReference type="EMBL" id="SEI49753.1"/>
    </source>
</evidence>
<dbReference type="InterPro" id="IPR036425">
    <property type="entry name" value="MoaB/Mog-like_dom_sf"/>
</dbReference>
<dbReference type="NCBIfam" id="TIGR00200">
    <property type="entry name" value="cinA_nterm"/>
    <property type="match status" value="1"/>
</dbReference>
<evidence type="ECO:0000313" key="3">
    <source>
        <dbReference type="EMBL" id="CZQ82603.1"/>
    </source>
</evidence>
<dbReference type="NCBIfam" id="TIGR00177">
    <property type="entry name" value="molyb_syn"/>
    <property type="match status" value="1"/>
</dbReference>
<protein>
    <recommendedName>
        <fullName evidence="1">Putative competence-damage inducible protein</fullName>
    </recommendedName>
</protein>
<reference evidence="4 6" key="2">
    <citation type="submission" date="2016-10" db="EMBL/GenBank/DDBJ databases">
        <authorList>
            <person name="Varghese N."/>
            <person name="Submissions S."/>
        </authorList>
    </citation>
    <scope>NUCLEOTIDE SEQUENCE [LARGE SCALE GENOMIC DNA]</scope>
    <source>
        <strain evidence="4 6">DSM 22150</strain>
    </source>
</reference>
<comment type="similarity">
    <text evidence="1">Belongs to the CinA family.</text>
</comment>
<accession>A0A143Y7B8</accession>
<dbReference type="CDD" id="cd00885">
    <property type="entry name" value="cinA"/>
    <property type="match status" value="1"/>
</dbReference>
<dbReference type="STRING" id="640938.TR210_232"/>
<dbReference type="InterPro" id="IPR036653">
    <property type="entry name" value="CinA-like_C"/>
</dbReference>
<dbReference type="HAMAP" id="MF_00226_B">
    <property type="entry name" value="CinA_B"/>
    <property type="match status" value="1"/>
</dbReference>
<dbReference type="EMBL" id="FJNB01000001">
    <property type="protein sequence ID" value="CZQ82603.1"/>
    <property type="molecule type" value="Genomic_DNA"/>
</dbReference>
<dbReference type="OrthoDB" id="9801454at2"/>
<dbReference type="Gene3D" id="3.90.950.20">
    <property type="entry name" value="CinA-like"/>
    <property type="match status" value="1"/>
</dbReference>
<name>A0A143Y7B8_9LACT</name>
<dbReference type="SMART" id="SM00852">
    <property type="entry name" value="MoCF_biosynth"/>
    <property type="match status" value="1"/>
</dbReference>
<organism evidence="3 5">
    <name type="scientific">Trichococcus ilyis</name>
    <dbReference type="NCBI Taxonomy" id="640938"/>
    <lineage>
        <taxon>Bacteria</taxon>
        <taxon>Bacillati</taxon>
        <taxon>Bacillota</taxon>
        <taxon>Bacilli</taxon>
        <taxon>Lactobacillales</taxon>
        <taxon>Carnobacteriaceae</taxon>
        <taxon>Trichococcus</taxon>
    </lineage>
</organism>
<dbReference type="NCBIfam" id="NF001813">
    <property type="entry name" value="PRK00549.1"/>
    <property type="match status" value="1"/>
</dbReference>
<dbReference type="InterPro" id="IPR050101">
    <property type="entry name" value="CinA"/>
</dbReference>
<gene>
    <name evidence="1" type="primary">cinA</name>
    <name evidence="4" type="ORF">SAMN05216375_10135</name>
    <name evidence="3" type="ORF">TR210_232</name>
</gene>
<dbReference type="PANTHER" id="PTHR13939">
    <property type="entry name" value="NICOTINAMIDE-NUCLEOTIDE AMIDOHYDROLASE PNCC"/>
    <property type="match status" value="1"/>
</dbReference>
<dbReference type="PIRSF" id="PIRSF006728">
    <property type="entry name" value="CinA"/>
    <property type="match status" value="1"/>
</dbReference>